<comment type="caution">
    <text evidence="1">The sequence shown here is derived from an EMBL/GenBank/DDBJ whole genome shotgun (WGS) entry which is preliminary data.</text>
</comment>
<gene>
    <name evidence="1" type="ORF">HUJ06_027553</name>
</gene>
<protein>
    <submittedName>
        <fullName evidence="1">Uncharacterized protein</fullName>
    </submittedName>
</protein>
<accession>A0A822Y4X8</accession>
<keyword evidence="2" id="KW-1185">Reference proteome</keyword>
<sequence length="43" mass="5106">MKFVWGMIALDPFLAPLSCQYLQNPLWKFERIIQETCFDLIVS</sequence>
<proteinExistence type="predicted"/>
<organism evidence="1 2">
    <name type="scientific">Nelumbo nucifera</name>
    <name type="common">Sacred lotus</name>
    <dbReference type="NCBI Taxonomy" id="4432"/>
    <lineage>
        <taxon>Eukaryota</taxon>
        <taxon>Viridiplantae</taxon>
        <taxon>Streptophyta</taxon>
        <taxon>Embryophyta</taxon>
        <taxon>Tracheophyta</taxon>
        <taxon>Spermatophyta</taxon>
        <taxon>Magnoliopsida</taxon>
        <taxon>Proteales</taxon>
        <taxon>Nelumbonaceae</taxon>
        <taxon>Nelumbo</taxon>
    </lineage>
</organism>
<name>A0A822Y4X8_NELNU</name>
<dbReference type="EMBL" id="DUZY01000002">
    <property type="protein sequence ID" value="DAD26085.1"/>
    <property type="molecule type" value="Genomic_DNA"/>
</dbReference>
<dbReference type="AlphaFoldDB" id="A0A822Y4X8"/>
<reference evidence="1 2" key="1">
    <citation type="journal article" date="2020" name="Mol. Biol. Evol.">
        <title>Distinct Expression and Methylation Patterns for Genes with Different Fates following a Single Whole-Genome Duplication in Flowering Plants.</title>
        <authorList>
            <person name="Shi T."/>
            <person name="Rahmani R.S."/>
            <person name="Gugger P.F."/>
            <person name="Wang M."/>
            <person name="Li H."/>
            <person name="Zhang Y."/>
            <person name="Li Z."/>
            <person name="Wang Q."/>
            <person name="Van de Peer Y."/>
            <person name="Marchal K."/>
            <person name="Chen J."/>
        </authorList>
    </citation>
    <scope>NUCLEOTIDE SEQUENCE [LARGE SCALE GENOMIC DNA]</scope>
    <source>
        <tissue evidence="1">Leaf</tissue>
    </source>
</reference>
<dbReference type="Proteomes" id="UP000607653">
    <property type="component" value="Unassembled WGS sequence"/>
</dbReference>
<evidence type="ECO:0000313" key="1">
    <source>
        <dbReference type="EMBL" id="DAD26085.1"/>
    </source>
</evidence>
<evidence type="ECO:0000313" key="2">
    <source>
        <dbReference type="Proteomes" id="UP000607653"/>
    </source>
</evidence>